<evidence type="ECO:0000313" key="1">
    <source>
        <dbReference type="EMBL" id="GAG46451.1"/>
    </source>
</evidence>
<reference evidence="1" key="1">
    <citation type="journal article" date="2014" name="Front. Microbiol.">
        <title>High frequency of phylogenetically diverse reductive dehalogenase-homologous genes in deep subseafloor sedimentary metagenomes.</title>
        <authorList>
            <person name="Kawai M."/>
            <person name="Futagami T."/>
            <person name="Toyoda A."/>
            <person name="Takaki Y."/>
            <person name="Nishi S."/>
            <person name="Hori S."/>
            <person name="Arai W."/>
            <person name="Tsubouchi T."/>
            <person name="Morono Y."/>
            <person name="Uchiyama I."/>
            <person name="Ito T."/>
            <person name="Fujiyama A."/>
            <person name="Inagaki F."/>
            <person name="Takami H."/>
        </authorList>
    </citation>
    <scope>NUCLEOTIDE SEQUENCE</scope>
    <source>
        <strain evidence="1">Expedition CK06-06</strain>
    </source>
</reference>
<dbReference type="AlphaFoldDB" id="X0ZDQ6"/>
<accession>X0ZDQ6</accession>
<comment type="caution">
    <text evidence="1">The sequence shown here is derived from an EMBL/GenBank/DDBJ whole genome shotgun (WGS) entry which is preliminary data.</text>
</comment>
<name>X0ZDQ6_9ZZZZ</name>
<protein>
    <submittedName>
        <fullName evidence="1">Uncharacterized protein</fullName>
    </submittedName>
</protein>
<gene>
    <name evidence="1" type="ORF">S01H1_85003</name>
</gene>
<sequence>PGLAGVGRALGHDELDALVAAYTARLFAAGQAEELGEELEGTICLPRPVEAGAERLAGPPGLC</sequence>
<organism evidence="1">
    <name type="scientific">marine sediment metagenome</name>
    <dbReference type="NCBI Taxonomy" id="412755"/>
    <lineage>
        <taxon>unclassified sequences</taxon>
        <taxon>metagenomes</taxon>
        <taxon>ecological metagenomes</taxon>
    </lineage>
</organism>
<feature type="non-terminal residue" evidence="1">
    <location>
        <position position="1"/>
    </location>
</feature>
<dbReference type="EMBL" id="BARS01058212">
    <property type="protein sequence ID" value="GAG46451.1"/>
    <property type="molecule type" value="Genomic_DNA"/>
</dbReference>
<proteinExistence type="predicted"/>